<dbReference type="RefSeq" id="XP_001880401.1">
    <property type="nucleotide sequence ID" value="XM_001880366.1"/>
</dbReference>
<name>B0D8K3_LACBS</name>
<dbReference type="GeneID" id="6076065"/>
<dbReference type="InParanoid" id="B0D8K3"/>
<dbReference type="EMBL" id="DS547100">
    <property type="protein sequence ID" value="EDR09088.1"/>
    <property type="molecule type" value="Genomic_DNA"/>
</dbReference>
<keyword evidence="2" id="KW-1185">Reference proteome</keyword>
<protein>
    <submittedName>
        <fullName evidence="1">Predicted protein</fullName>
    </submittedName>
</protein>
<sequence>MDSLVMDSRCGLEAGDKNMDIVQPRRITSEELRLFQDPEHLHGSGTGRLNMMCFMTIVGTLSG</sequence>
<dbReference type="KEGG" id="lbc:LACBIDRAFT_294024"/>
<dbReference type="OrthoDB" id="2909098at2759"/>
<dbReference type="Proteomes" id="UP000001194">
    <property type="component" value="Unassembled WGS sequence"/>
</dbReference>
<reference evidence="1 2" key="1">
    <citation type="journal article" date="2008" name="Nature">
        <title>The genome of Laccaria bicolor provides insights into mycorrhizal symbiosis.</title>
        <authorList>
            <person name="Martin F."/>
            <person name="Aerts A."/>
            <person name="Ahren D."/>
            <person name="Brun A."/>
            <person name="Danchin E.G.J."/>
            <person name="Duchaussoy F."/>
            <person name="Gibon J."/>
            <person name="Kohler A."/>
            <person name="Lindquist E."/>
            <person name="Pereda V."/>
            <person name="Salamov A."/>
            <person name="Shapiro H.J."/>
            <person name="Wuyts J."/>
            <person name="Blaudez D."/>
            <person name="Buee M."/>
            <person name="Brokstein P."/>
            <person name="Canbaeck B."/>
            <person name="Cohen D."/>
            <person name="Courty P.E."/>
            <person name="Coutinho P.M."/>
            <person name="Delaruelle C."/>
            <person name="Detter J.C."/>
            <person name="Deveau A."/>
            <person name="DiFazio S."/>
            <person name="Duplessis S."/>
            <person name="Fraissinet-Tachet L."/>
            <person name="Lucic E."/>
            <person name="Frey-Klett P."/>
            <person name="Fourrey C."/>
            <person name="Feussner I."/>
            <person name="Gay G."/>
            <person name="Grimwood J."/>
            <person name="Hoegger P.J."/>
            <person name="Jain P."/>
            <person name="Kilaru S."/>
            <person name="Labbe J."/>
            <person name="Lin Y.C."/>
            <person name="Legue V."/>
            <person name="Le Tacon F."/>
            <person name="Marmeisse R."/>
            <person name="Melayah D."/>
            <person name="Montanini B."/>
            <person name="Muratet M."/>
            <person name="Nehls U."/>
            <person name="Niculita-Hirzel H."/>
            <person name="Oudot-Le Secq M.P."/>
            <person name="Peter M."/>
            <person name="Quesneville H."/>
            <person name="Rajashekar B."/>
            <person name="Reich M."/>
            <person name="Rouhier N."/>
            <person name="Schmutz J."/>
            <person name="Yin T."/>
            <person name="Chalot M."/>
            <person name="Henrissat B."/>
            <person name="Kuees U."/>
            <person name="Lucas S."/>
            <person name="Van de Peer Y."/>
            <person name="Podila G.K."/>
            <person name="Polle A."/>
            <person name="Pukkila P.J."/>
            <person name="Richardson P.M."/>
            <person name="Rouze P."/>
            <person name="Sanders I.R."/>
            <person name="Stajich J.E."/>
            <person name="Tunlid A."/>
            <person name="Tuskan G."/>
            <person name="Grigoriev I.V."/>
        </authorList>
    </citation>
    <scope>NUCLEOTIDE SEQUENCE [LARGE SCALE GENOMIC DNA]</scope>
    <source>
        <strain evidence="2">S238N-H82 / ATCC MYA-4686</strain>
    </source>
</reference>
<dbReference type="HOGENOM" id="CLU_2886194_0_0_1"/>
<evidence type="ECO:0000313" key="1">
    <source>
        <dbReference type="EMBL" id="EDR09088.1"/>
    </source>
</evidence>
<organism evidence="2">
    <name type="scientific">Laccaria bicolor (strain S238N-H82 / ATCC MYA-4686)</name>
    <name type="common">Bicoloured deceiver</name>
    <name type="synonym">Laccaria laccata var. bicolor</name>
    <dbReference type="NCBI Taxonomy" id="486041"/>
    <lineage>
        <taxon>Eukaryota</taxon>
        <taxon>Fungi</taxon>
        <taxon>Dikarya</taxon>
        <taxon>Basidiomycota</taxon>
        <taxon>Agaricomycotina</taxon>
        <taxon>Agaricomycetes</taxon>
        <taxon>Agaricomycetidae</taxon>
        <taxon>Agaricales</taxon>
        <taxon>Agaricineae</taxon>
        <taxon>Hydnangiaceae</taxon>
        <taxon>Laccaria</taxon>
    </lineage>
</organism>
<accession>B0D8K3</accession>
<proteinExistence type="predicted"/>
<dbReference type="AlphaFoldDB" id="B0D8K3"/>
<gene>
    <name evidence="1" type="ORF">LACBIDRAFT_294024</name>
</gene>
<evidence type="ECO:0000313" key="2">
    <source>
        <dbReference type="Proteomes" id="UP000001194"/>
    </source>
</evidence>